<dbReference type="Proteomes" id="UP000198312">
    <property type="component" value="Chromosome"/>
</dbReference>
<dbReference type="GO" id="GO:0016787">
    <property type="term" value="F:hydrolase activity"/>
    <property type="evidence" value="ECO:0007669"/>
    <property type="project" value="UniProtKB-KW"/>
</dbReference>
<evidence type="ECO:0000256" key="2">
    <source>
        <dbReference type="ARBA" id="ARBA00022801"/>
    </source>
</evidence>
<dbReference type="Pfam" id="PF00293">
    <property type="entry name" value="NUDIX"/>
    <property type="match status" value="1"/>
</dbReference>
<feature type="domain" description="Nudix hydrolase" evidence="4">
    <location>
        <begin position="6"/>
        <end position="157"/>
    </location>
</feature>
<dbReference type="OrthoDB" id="9131041at2"/>
<dbReference type="InterPro" id="IPR020476">
    <property type="entry name" value="Nudix_hydrolase"/>
</dbReference>
<proteinExistence type="inferred from homology"/>
<dbReference type="PANTHER" id="PTHR43736:SF1">
    <property type="entry name" value="DIHYDRONEOPTERIN TRIPHOSPHATE DIPHOSPHATASE"/>
    <property type="match status" value="1"/>
</dbReference>
<dbReference type="AlphaFoldDB" id="A0A220U4R3"/>
<accession>A0A220U4R3</accession>
<dbReference type="PRINTS" id="PR00502">
    <property type="entry name" value="NUDIXFAMILY"/>
</dbReference>
<evidence type="ECO:0000256" key="3">
    <source>
        <dbReference type="RuleBase" id="RU003476"/>
    </source>
</evidence>
<sequence>MNTFRDYYNNVVKLTFKDHFFSKEPKHVWVICNYRDKWLLTRHKDRGIEFPGGKVEEGETAEQAAIREVMEETGGAVGQLNYVGQYHVSGKGGTVIKNVYYAIIDELIDQPTYFETFGPVLLEAVPDNVQNNSKYSFIMKDDVLTHCMKKIMREYRS</sequence>
<dbReference type="PROSITE" id="PS51462">
    <property type="entry name" value="NUDIX"/>
    <property type="match status" value="1"/>
</dbReference>
<dbReference type="Gene3D" id="3.90.79.10">
    <property type="entry name" value="Nucleoside Triphosphate Pyrophosphohydrolase"/>
    <property type="match status" value="1"/>
</dbReference>
<gene>
    <name evidence="5" type="primary">ytkD</name>
    <name evidence="5" type="ORF">CFK37_12430</name>
</gene>
<dbReference type="RefSeq" id="WP_089062155.1">
    <property type="nucleotide sequence ID" value="NZ_CP022315.1"/>
</dbReference>
<protein>
    <submittedName>
        <fullName evidence="5">Nucleoside triphosphatase YtkD</fullName>
    </submittedName>
</protein>
<dbReference type="KEGG" id="vil:CFK37_12430"/>
<evidence type="ECO:0000313" key="5">
    <source>
        <dbReference type="EMBL" id="ASK62896.1"/>
    </source>
</evidence>
<evidence type="ECO:0000259" key="4">
    <source>
        <dbReference type="PROSITE" id="PS51462"/>
    </source>
</evidence>
<organism evidence="5 6">
    <name type="scientific">Virgibacillus phasianinus</name>
    <dbReference type="NCBI Taxonomy" id="2017483"/>
    <lineage>
        <taxon>Bacteria</taxon>
        <taxon>Bacillati</taxon>
        <taxon>Bacillota</taxon>
        <taxon>Bacilli</taxon>
        <taxon>Bacillales</taxon>
        <taxon>Bacillaceae</taxon>
        <taxon>Virgibacillus</taxon>
    </lineage>
</organism>
<dbReference type="InterPro" id="IPR015797">
    <property type="entry name" value="NUDIX_hydrolase-like_dom_sf"/>
</dbReference>
<dbReference type="PANTHER" id="PTHR43736">
    <property type="entry name" value="ADP-RIBOSE PYROPHOSPHATASE"/>
    <property type="match status" value="1"/>
</dbReference>
<dbReference type="SUPFAM" id="SSF55811">
    <property type="entry name" value="Nudix"/>
    <property type="match status" value="1"/>
</dbReference>
<comment type="similarity">
    <text evidence="1 3">Belongs to the Nudix hydrolase family.</text>
</comment>
<dbReference type="PROSITE" id="PS00893">
    <property type="entry name" value="NUDIX_BOX"/>
    <property type="match status" value="1"/>
</dbReference>
<keyword evidence="2 3" id="KW-0378">Hydrolase</keyword>
<dbReference type="InterPro" id="IPR020084">
    <property type="entry name" value="NUDIX_hydrolase_CS"/>
</dbReference>
<keyword evidence="6" id="KW-1185">Reference proteome</keyword>
<name>A0A220U4R3_9BACI</name>
<dbReference type="EMBL" id="CP022315">
    <property type="protein sequence ID" value="ASK62896.1"/>
    <property type="molecule type" value="Genomic_DNA"/>
</dbReference>
<dbReference type="CDD" id="cd04665">
    <property type="entry name" value="NUDIX_RppH"/>
    <property type="match status" value="1"/>
</dbReference>
<reference evidence="5 6" key="1">
    <citation type="submission" date="2017-07" db="EMBL/GenBank/DDBJ databases">
        <title>Virgibacillus sp. LM2416.</title>
        <authorList>
            <person name="Tak E.J."/>
            <person name="Bae J.-W."/>
        </authorList>
    </citation>
    <scope>NUCLEOTIDE SEQUENCE [LARGE SCALE GENOMIC DNA]</scope>
    <source>
        <strain evidence="5 6">LM2416</strain>
    </source>
</reference>
<dbReference type="InterPro" id="IPR014078">
    <property type="entry name" value="Nudix_YtkD"/>
</dbReference>
<dbReference type="NCBIfam" id="TIGR02705">
    <property type="entry name" value="nudix_YtkD"/>
    <property type="match status" value="1"/>
</dbReference>
<evidence type="ECO:0000313" key="6">
    <source>
        <dbReference type="Proteomes" id="UP000198312"/>
    </source>
</evidence>
<dbReference type="InterPro" id="IPR000086">
    <property type="entry name" value="NUDIX_hydrolase_dom"/>
</dbReference>
<evidence type="ECO:0000256" key="1">
    <source>
        <dbReference type="ARBA" id="ARBA00005582"/>
    </source>
</evidence>